<name>A0A816H2A1_9BILA</name>
<evidence type="ECO:0000313" key="3">
    <source>
        <dbReference type="Proteomes" id="UP000663834"/>
    </source>
</evidence>
<evidence type="ECO:0000313" key="1">
    <source>
        <dbReference type="EMBL" id="CAF1681751.1"/>
    </source>
</evidence>
<protein>
    <submittedName>
        <fullName evidence="1">Uncharacterized protein</fullName>
    </submittedName>
</protein>
<sequence length="127" mass="14562">MPTSKRNWCAHPCHLETSADGKKHLTKIGQILNHPLGSRRMNSARLKYIKATCLSILKDPPMMLNENHSLYRKCYEKEVSGFELTKHEGIYTDNQEVLMYESSDDDGAKDMKDASELIDVKRDYATL</sequence>
<dbReference type="AlphaFoldDB" id="A0A816H2A1"/>
<dbReference type="Proteomes" id="UP000681720">
    <property type="component" value="Unassembled WGS sequence"/>
</dbReference>
<comment type="caution">
    <text evidence="1">The sequence shown here is derived from an EMBL/GenBank/DDBJ whole genome shotgun (WGS) entry which is preliminary data.</text>
</comment>
<evidence type="ECO:0000313" key="2">
    <source>
        <dbReference type="EMBL" id="CAF4971989.1"/>
    </source>
</evidence>
<gene>
    <name evidence="2" type="ORF">GIL414_LOCUS55473</name>
    <name evidence="1" type="ORF">KQP761_LOCUS36841</name>
</gene>
<dbReference type="EMBL" id="CAJNOW010020874">
    <property type="protein sequence ID" value="CAF1681751.1"/>
    <property type="molecule type" value="Genomic_DNA"/>
</dbReference>
<reference evidence="1" key="1">
    <citation type="submission" date="2021-02" db="EMBL/GenBank/DDBJ databases">
        <authorList>
            <person name="Nowell W R."/>
        </authorList>
    </citation>
    <scope>NUCLEOTIDE SEQUENCE</scope>
</reference>
<proteinExistence type="predicted"/>
<organism evidence="1 3">
    <name type="scientific">Rotaria magnacalcarata</name>
    <dbReference type="NCBI Taxonomy" id="392030"/>
    <lineage>
        <taxon>Eukaryota</taxon>
        <taxon>Metazoa</taxon>
        <taxon>Spiralia</taxon>
        <taxon>Gnathifera</taxon>
        <taxon>Rotifera</taxon>
        <taxon>Eurotatoria</taxon>
        <taxon>Bdelloidea</taxon>
        <taxon>Philodinida</taxon>
        <taxon>Philodinidae</taxon>
        <taxon>Rotaria</taxon>
    </lineage>
</organism>
<accession>A0A816H2A1</accession>
<dbReference type="Proteomes" id="UP000663834">
    <property type="component" value="Unassembled WGS sequence"/>
</dbReference>
<dbReference type="EMBL" id="CAJOBJ010197077">
    <property type="protein sequence ID" value="CAF4971989.1"/>
    <property type="molecule type" value="Genomic_DNA"/>
</dbReference>